<dbReference type="Pfam" id="PF16940">
    <property type="entry name" value="Tic110"/>
    <property type="match status" value="2"/>
</dbReference>
<keyword evidence="2" id="KW-1185">Reference proteome</keyword>
<dbReference type="EMBL" id="BSYO01000011">
    <property type="protein sequence ID" value="GMH12357.1"/>
    <property type="molecule type" value="Genomic_DNA"/>
</dbReference>
<evidence type="ECO:0000313" key="1">
    <source>
        <dbReference type="EMBL" id="GMH12357.1"/>
    </source>
</evidence>
<name>A0AAD3XPB0_NEPGR</name>
<dbReference type="Proteomes" id="UP001279734">
    <property type="component" value="Unassembled WGS sequence"/>
</dbReference>
<protein>
    <submittedName>
        <fullName evidence="1">Uncharacterized protein</fullName>
    </submittedName>
</protein>
<dbReference type="PANTHER" id="PTHR34935:SF3">
    <property type="entry name" value="PROTEIN TIC110, CHLOROPLASTIC"/>
    <property type="match status" value="1"/>
</dbReference>
<evidence type="ECO:0000313" key="2">
    <source>
        <dbReference type="Proteomes" id="UP001279734"/>
    </source>
</evidence>
<dbReference type="PANTHER" id="PTHR34935">
    <property type="entry name" value="PROTEIN TIC110, CHLOROPLASTIC"/>
    <property type="match status" value="1"/>
</dbReference>
<dbReference type="AlphaFoldDB" id="A0AAD3XPB0"/>
<dbReference type="InterPro" id="IPR031610">
    <property type="entry name" value="TIC110"/>
</dbReference>
<gene>
    <name evidence="1" type="ORF">Nepgr_014198</name>
</gene>
<dbReference type="GO" id="GO:0045037">
    <property type="term" value="P:protein import into chloroplast stroma"/>
    <property type="evidence" value="ECO:0007669"/>
    <property type="project" value="TreeGrafter"/>
</dbReference>
<comment type="caution">
    <text evidence="1">The sequence shown here is derived from an EMBL/GenBank/DDBJ whole genome shotgun (WGS) entry which is preliminary data.</text>
</comment>
<accession>A0AAD3XPB0</accession>
<reference evidence="1" key="1">
    <citation type="submission" date="2023-05" db="EMBL/GenBank/DDBJ databases">
        <title>Nepenthes gracilis genome sequencing.</title>
        <authorList>
            <person name="Fukushima K."/>
        </authorList>
    </citation>
    <scope>NUCLEOTIDE SEQUENCE</scope>
    <source>
        <strain evidence="1">SING2019-196</strain>
    </source>
</reference>
<dbReference type="GO" id="GO:0061927">
    <property type="term" value="C:TOC-TIC supercomplex I"/>
    <property type="evidence" value="ECO:0007669"/>
    <property type="project" value="TreeGrafter"/>
</dbReference>
<sequence>MHPSPWSSPVPSGCEADTSLTTSLIVGGERYSARLWLTVAVAKASILGLVPPCGPAILASYLLVVFIEARMVDLPLALYAKHFPFRCFQLDLDVKQLADLREQLSCHLSDEVAEDMFKEHTRRLVEDYILIALEILKSHTRAGGVTEVVVELDKMLAFSISLLSQRNHPDANSLACGIRPVSLVVLTSNFFCHVEDTDAIFIWDLWIIDVLEIYWQKLQQCIADGELSEEGVAALLHLPVMLCIPQKTVEAAHADICGRLFEKSYIIVFFYWITEMALQRLKDDPMHEDSGIVIFGEDHSRERCYCFEC</sequence>
<proteinExistence type="predicted"/>
<organism evidence="1 2">
    <name type="scientific">Nepenthes gracilis</name>
    <name type="common">Slender pitcher plant</name>
    <dbReference type="NCBI Taxonomy" id="150966"/>
    <lineage>
        <taxon>Eukaryota</taxon>
        <taxon>Viridiplantae</taxon>
        <taxon>Streptophyta</taxon>
        <taxon>Embryophyta</taxon>
        <taxon>Tracheophyta</taxon>
        <taxon>Spermatophyta</taxon>
        <taxon>Magnoliopsida</taxon>
        <taxon>eudicotyledons</taxon>
        <taxon>Gunneridae</taxon>
        <taxon>Pentapetalae</taxon>
        <taxon>Caryophyllales</taxon>
        <taxon>Nepenthaceae</taxon>
        <taxon>Nepenthes</taxon>
    </lineage>
</organism>